<dbReference type="EMBL" id="QJKJ01002652">
    <property type="protein sequence ID" value="RDY01909.1"/>
    <property type="molecule type" value="Genomic_DNA"/>
</dbReference>
<name>A0A371HGK5_MUCPR</name>
<proteinExistence type="predicted"/>
<protein>
    <submittedName>
        <fullName evidence="1">Uncharacterized protein</fullName>
    </submittedName>
</protein>
<keyword evidence="2" id="KW-1185">Reference proteome</keyword>
<feature type="non-terminal residue" evidence="1">
    <location>
        <position position="1"/>
    </location>
</feature>
<reference evidence="1" key="1">
    <citation type="submission" date="2018-05" db="EMBL/GenBank/DDBJ databases">
        <title>Draft genome of Mucuna pruriens seed.</title>
        <authorList>
            <person name="Nnadi N.E."/>
            <person name="Vos R."/>
            <person name="Hasami M.H."/>
            <person name="Devisetty U.K."/>
            <person name="Aguiy J.C."/>
        </authorList>
    </citation>
    <scope>NUCLEOTIDE SEQUENCE [LARGE SCALE GENOMIC DNA]</scope>
    <source>
        <strain evidence="1">JCA_2017</strain>
    </source>
</reference>
<gene>
    <name evidence="1" type="ORF">CR513_14692</name>
</gene>
<organism evidence="1 2">
    <name type="scientific">Mucuna pruriens</name>
    <name type="common">Velvet bean</name>
    <name type="synonym">Dolichos pruriens</name>
    <dbReference type="NCBI Taxonomy" id="157652"/>
    <lineage>
        <taxon>Eukaryota</taxon>
        <taxon>Viridiplantae</taxon>
        <taxon>Streptophyta</taxon>
        <taxon>Embryophyta</taxon>
        <taxon>Tracheophyta</taxon>
        <taxon>Spermatophyta</taxon>
        <taxon>Magnoliopsida</taxon>
        <taxon>eudicotyledons</taxon>
        <taxon>Gunneridae</taxon>
        <taxon>Pentapetalae</taxon>
        <taxon>rosids</taxon>
        <taxon>fabids</taxon>
        <taxon>Fabales</taxon>
        <taxon>Fabaceae</taxon>
        <taxon>Papilionoideae</taxon>
        <taxon>50 kb inversion clade</taxon>
        <taxon>NPAAA clade</taxon>
        <taxon>indigoferoid/millettioid clade</taxon>
        <taxon>Phaseoleae</taxon>
        <taxon>Mucuna</taxon>
    </lineage>
</organism>
<dbReference type="AlphaFoldDB" id="A0A371HGK5"/>
<evidence type="ECO:0000313" key="2">
    <source>
        <dbReference type="Proteomes" id="UP000257109"/>
    </source>
</evidence>
<accession>A0A371HGK5</accession>
<comment type="caution">
    <text evidence="1">The sequence shown here is derived from an EMBL/GenBank/DDBJ whole genome shotgun (WGS) entry which is preliminary data.</text>
</comment>
<sequence length="237" mass="26834">MDQSVGVMGLGQMTSRYTTPQASGRRVEACFVLSYADRLCVLLIGQLPRCSRSSRFGGVSIFMPFLNFRFLTLSLTLPFRHFQWPNEEGALSAGRLVLPTRAAPLRKGDETQHSAISATKEEFPFKILFQEAEESDLKALFSWIDPGVSRVYSVYTSPDSLVGMVDVIYHRSPCLVEVLPCRSDEIFCKWVAESEESFFYFYETLFSKLGIKLPFTDFERAVLQALNIAPTQFHPNN</sequence>
<dbReference type="Proteomes" id="UP000257109">
    <property type="component" value="Unassembled WGS sequence"/>
</dbReference>
<evidence type="ECO:0000313" key="1">
    <source>
        <dbReference type="EMBL" id="RDY01909.1"/>
    </source>
</evidence>